<organism evidence="2 3">
    <name type="scientific">Uliginosibacterium paludis</name>
    <dbReference type="NCBI Taxonomy" id="1615952"/>
    <lineage>
        <taxon>Bacteria</taxon>
        <taxon>Pseudomonadati</taxon>
        <taxon>Pseudomonadota</taxon>
        <taxon>Betaproteobacteria</taxon>
        <taxon>Rhodocyclales</taxon>
        <taxon>Zoogloeaceae</taxon>
        <taxon>Uliginosibacterium</taxon>
    </lineage>
</organism>
<proteinExistence type="predicted"/>
<accession>A0ABV2CQA4</accession>
<protein>
    <submittedName>
        <fullName evidence="2">Zinc-binding metallopeptidase</fullName>
    </submittedName>
</protein>
<comment type="caution">
    <text evidence="2">The sequence shown here is derived from an EMBL/GenBank/DDBJ whole genome shotgun (WGS) entry which is preliminary data.</text>
</comment>
<name>A0ABV2CQA4_9RHOO</name>
<dbReference type="InterPro" id="IPR011201">
    <property type="entry name" value="Zinc-ribbon_6_bact"/>
</dbReference>
<evidence type="ECO:0000313" key="2">
    <source>
        <dbReference type="EMBL" id="MET1489942.1"/>
    </source>
</evidence>
<feature type="domain" description="Zinc-ribbon" evidence="1">
    <location>
        <begin position="66"/>
        <end position="145"/>
    </location>
</feature>
<gene>
    <name evidence="2" type="ORF">ABVT11_08890</name>
</gene>
<keyword evidence="3" id="KW-1185">Reference proteome</keyword>
<dbReference type="EMBL" id="JBEWLZ010000004">
    <property type="protein sequence ID" value="MET1489942.1"/>
    <property type="molecule type" value="Genomic_DNA"/>
</dbReference>
<dbReference type="Proteomes" id="UP001548590">
    <property type="component" value="Unassembled WGS sequence"/>
</dbReference>
<reference evidence="2 3" key="1">
    <citation type="submission" date="2024-07" db="EMBL/GenBank/DDBJ databases">
        <title>Uliginosibacterium paludis KCTC:42655.</title>
        <authorList>
            <person name="Kim M.K."/>
        </authorList>
    </citation>
    <scope>NUCLEOTIDE SEQUENCE [LARGE SCALE GENOMIC DNA]</scope>
    <source>
        <strain evidence="2 3">KCTC 42655</strain>
    </source>
</reference>
<evidence type="ECO:0000313" key="3">
    <source>
        <dbReference type="Proteomes" id="UP001548590"/>
    </source>
</evidence>
<sequence length="407" mass="45203">MHAHSRVCISHGLAGVRPCFFATCRLAPGCGLSCNMRWAGALGHVACPLRRAFPQGFRWRFAMPPFQCPRCGQTVFFDNTLCGGCGAALGYLPRMRRMSEASVDGGLRRCANHALHGFCNWLLEEPEHSWLCLSCRLTRVSPDLSMAGKLEAWQKLEAAKKRVVVTLMQLGLTPEPKHSAEDPLGLSFEFLDSQPDASPVLTGHADGVITLNMAEADDVYREKARVDFGEPVRNLLGHFRHEVAHYLQYRWLAGNERAMDRCRAVFGDERADYASALAAYHQSGPPADWQTRFISAYASAHPWEDWAETCAHVLLVLDAVETAAAWGLRLEGPAATAEPARAGFRPEVEHLVVEQWLPVARFLNAMSRSMGERDPYPFLIPDEVLCKMNTVQKLLREAATQYLPGSA</sequence>
<dbReference type="RefSeq" id="WP_345923286.1">
    <property type="nucleotide sequence ID" value="NZ_JBDIVF010000001.1"/>
</dbReference>
<dbReference type="Pfam" id="PF15887">
    <property type="entry name" value="Peptidase_Mx"/>
    <property type="match status" value="1"/>
</dbReference>
<dbReference type="Gene3D" id="3.40.390.70">
    <property type="match status" value="1"/>
</dbReference>
<dbReference type="Pfam" id="PF10005">
    <property type="entry name" value="Zn_ribbon_DZR_6"/>
    <property type="match status" value="1"/>
</dbReference>
<dbReference type="InterPro" id="IPR031321">
    <property type="entry name" value="UCP012641"/>
</dbReference>
<evidence type="ECO:0000259" key="1">
    <source>
        <dbReference type="Pfam" id="PF10005"/>
    </source>
</evidence>
<dbReference type="PIRSF" id="PIRSF012641">
    <property type="entry name" value="UCP012641"/>
    <property type="match status" value="1"/>
</dbReference>